<accession>A0ACD0NY41</accession>
<dbReference type="Proteomes" id="UP000245626">
    <property type="component" value="Unassembled WGS sequence"/>
</dbReference>
<dbReference type="EMBL" id="KZ819912">
    <property type="protein sequence ID" value="PWN50634.1"/>
    <property type="molecule type" value="Genomic_DNA"/>
</dbReference>
<gene>
    <name evidence="1" type="ORF">IE53DRAFT_368734</name>
</gene>
<evidence type="ECO:0000313" key="1">
    <source>
        <dbReference type="EMBL" id="PWN50634.1"/>
    </source>
</evidence>
<sequence>MSASPWPRAVFGGFLTIAVGYAIMKSTTPTDKEFYDKLSPELKRQVDQQRQAAERKAAYAEQLRRAKEGLDTEPVWAAGAEARDSTPPPRI</sequence>
<protein>
    <submittedName>
        <fullName evidence="1">Uncharacterized protein</fullName>
    </submittedName>
</protein>
<reference evidence="1 2" key="1">
    <citation type="journal article" date="2018" name="Mol. Biol. Evol.">
        <title>Broad Genomic Sampling Reveals a Smut Pathogenic Ancestry of the Fungal Clade Ustilaginomycotina.</title>
        <authorList>
            <person name="Kijpornyongpan T."/>
            <person name="Mondo S.J."/>
            <person name="Barry K."/>
            <person name="Sandor L."/>
            <person name="Lee J."/>
            <person name="Lipzen A."/>
            <person name="Pangilinan J."/>
            <person name="LaButti K."/>
            <person name="Hainaut M."/>
            <person name="Henrissat B."/>
            <person name="Grigoriev I.V."/>
            <person name="Spatafora J.W."/>
            <person name="Aime M.C."/>
        </authorList>
    </citation>
    <scope>NUCLEOTIDE SEQUENCE [LARGE SCALE GENOMIC DNA]</scope>
    <source>
        <strain evidence="1 2">SA 807</strain>
    </source>
</reference>
<evidence type="ECO:0000313" key="2">
    <source>
        <dbReference type="Proteomes" id="UP000245626"/>
    </source>
</evidence>
<name>A0ACD0NY41_9BASI</name>
<proteinExistence type="predicted"/>
<organism evidence="1 2">
    <name type="scientific">Violaceomyces palustris</name>
    <dbReference type="NCBI Taxonomy" id="1673888"/>
    <lineage>
        <taxon>Eukaryota</taxon>
        <taxon>Fungi</taxon>
        <taxon>Dikarya</taxon>
        <taxon>Basidiomycota</taxon>
        <taxon>Ustilaginomycotina</taxon>
        <taxon>Ustilaginomycetes</taxon>
        <taxon>Violaceomycetales</taxon>
        <taxon>Violaceomycetaceae</taxon>
        <taxon>Violaceomyces</taxon>
    </lineage>
</organism>
<keyword evidence="2" id="KW-1185">Reference proteome</keyword>